<proteinExistence type="predicted"/>
<evidence type="ECO:0000313" key="1">
    <source>
        <dbReference type="EMBL" id="CAD7203962.1"/>
    </source>
</evidence>
<protein>
    <submittedName>
        <fullName evidence="1">Uncharacterized protein</fullName>
    </submittedName>
</protein>
<name>A0A7R8VWA9_TIMDO</name>
<gene>
    <name evidence="1" type="ORF">TDIB3V08_LOCUS10125</name>
</gene>
<dbReference type="EMBL" id="OA571436">
    <property type="protein sequence ID" value="CAD7203962.1"/>
    <property type="molecule type" value="Genomic_DNA"/>
</dbReference>
<reference evidence="1" key="1">
    <citation type="submission" date="2020-11" db="EMBL/GenBank/DDBJ databases">
        <authorList>
            <person name="Tran Van P."/>
        </authorList>
    </citation>
    <scope>NUCLEOTIDE SEQUENCE</scope>
</reference>
<organism evidence="1">
    <name type="scientific">Timema douglasi</name>
    <name type="common">Walking stick</name>
    <dbReference type="NCBI Taxonomy" id="61478"/>
    <lineage>
        <taxon>Eukaryota</taxon>
        <taxon>Metazoa</taxon>
        <taxon>Ecdysozoa</taxon>
        <taxon>Arthropoda</taxon>
        <taxon>Hexapoda</taxon>
        <taxon>Insecta</taxon>
        <taxon>Pterygota</taxon>
        <taxon>Neoptera</taxon>
        <taxon>Polyneoptera</taxon>
        <taxon>Phasmatodea</taxon>
        <taxon>Timematodea</taxon>
        <taxon>Timematoidea</taxon>
        <taxon>Timematidae</taxon>
        <taxon>Timema</taxon>
    </lineage>
</organism>
<accession>A0A7R8VWA9</accession>
<dbReference type="AlphaFoldDB" id="A0A7R8VWA9"/>
<sequence length="179" mass="19344">MPKEKSCKSVLSKQWIGGDRNFTTDGKIMFCQPCSKEAVQTLDKEQSVAITEENAAISCPSVSADLAYVKNNFGNLLGAITAVEARDSPLVKAVKIIRGIEENLNQASGSVGTAIVDKFNRVLQWWIVIATSPLPPHSMFSMTEDSAGQCQARPGEPQRIWPSCLVACSSITVPREATS</sequence>